<gene>
    <name evidence="4" type="ORF">SSX86_020117</name>
</gene>
<feature type="transmembrane region" description="Helical" evidence="2">
    <location>
        <begin position="717"/>
        <end position="743"/>
    </location>
</feature>
<dbReference type="GO" id="GO:0016020">
    <property type="term" value="C:membrane"/>
    <property type="evidence" value="ECO:0007669"/>
    <property type="project" value="TreeGrafter"/>
</dbReference>
<feature type="domain" description="PGG" evidence="3">
    <location>
        <begin position="629"/>
        <end position="741"/>
    </location>
</feature>
<dbReference type="InterPro" id="IPR026961">
    <property type="entry name" value="PGG_dom"/>
</dbReference>
<dbReference type="Gene3D" id="1.25.40.20">
    <property type="entry name" value="Ankyrin repeat-containing domain"/>
    <property type="match status" value="1"/>
</dbReference>
<evidence type="ECO:0000259" key="3">
    <source>
        <dbReference type="Pfam" id="PF13962"/>
    </source>
</evidence>
<dbReference type="InterPro" id="IPR036770">
    <property type="entry name" value="Ankyrin_rpt-contain_sf"/>
</dbReference>
<evidence type="ECO:0000313" key="4">
    <source>
        <dbReference type="EMBL" id="KAK9062927.1"/>
    </source>
</evidence>
<feature type="transmembrane region" description="Helical" evidence="2">
    <location>
        <begin position="401"/>
        <end position="423"/>
    </location>
</feature>
<evidence type="ECO:0000256" key="2">
    <source>
        <dbReference type="SAM" id="Phobius"/>
    </source>
</evidence>
<keyword evidence="2" id="KW-1133">Transmembrane helix</keyword>
<keyword evidence="2" id="KW-0472">Membrane</keyword>
<dbReference type="Pfam" id="PF12796">
    <property type="entry name" value="Ank_2"/>
    <property type="match status" value="1"/>
</dbReference>
<feature type="repeat" description="ANK" evidence="1">
    <location>
        <begin position="200"/>
        <end position="235"/>
    </location>
</feature>
<dbReference type="InterPro" id="IPR002110">
    <property type="entry name" value="Ankyrin_rpt"/>
</dbReference>
<dbReference type="SMART" id="SM00248">
    <property type="entry name" value="ANK"/>
    <property type="match status" value="4"/>
</dbReference>
<dbReference type="PANTHER" id="PTHR24177">
    <property type="entry name" value="CASKIN"/>
    <property type="match status" value="1"/>
</dbReference>
<evidence type="ECO:0000256" key="1">
    <source>
        <dbReference type="PROSITE-ProRule" id="PRU00023"/>
    </source>
</evidence>
<sequence length="805" mass="91496">MATSSNKVDDSALDAIASVVSTLREDLQYIQVSNVNVSNFVSVKLSGHSNYPIWKAQMLHFIESQELLYIIDDDRYTSPEYKGVHKSWHYERLVLCWILGSMTENQLKNLKEFVHIDSAKAVWREVESLYMPPISNTEDSPGFLFGKDLLVDAPEIETTSSITREIRERLYEAAIEGCWWKAKSLLKTNKNAATKPITRDGNTILHIAVEMGHNHFVEKLLQFLTDGRDIETKNYEGQTALHIAALVSNEYAAQLLVQKRSRLLEIRDSGQDSPLDTALHESNFNISAYLLKTTPTSDLFSSLARKVDSAIKGAIYTKQHDLALTLLKTYADELLDYDLILYLLTITFPTDLGFTESFIYPSLHKVRQKVVKRCSLLFHPNFWDKCVDDISRVKKIYNNTCYSWFGNFFIILLVPIVTLYPIYQLICLLILGLHLTLSILYLFLWKVLAVTVRPIKNIEKKKKEYKEAKEILSLVCDRIGSSKRRYKSSILEAVLVGAYEVVDEILFMSPSAINCKNEEGHNIIQLAIINRSEKVYNLIHHIILRISSYSSMKDSFQNSLLHLAGRLSPSFVLERTTGAALQLQRELLWYQEVEKLVLPLDRTDKNLNEETSAMVFTREHQDLMKEGENWMKTTAESCSITAALIVTVVFAAAITVPGGNNQESGIPVFKRETAFTIFALSNAFSLFTSATALLLFLSILTARFSEKDFLVSLPRRLIFGLLTLFLSTTAMIIAFGAILFLVFCDQRPWMLAPIVVFACLPISVIVTIKLPLLIDLIQSTYLPIFGKQSYLKSCKTNQKNTIFRK</sequence>
<dbReference type="Proteomes" id="UP001408789">
    <property type="component" value="Unassembled WGS sequence"/>
</dbReference>
<evidence type="ECO:0000313" key="5">
    <source>
        <dbReference type="Proteomes" id="UP001408789"/>
    </source>
</evidence>
<dbReference type="PANTHER" id="PTHR24177:SF475">
    <property type="entry name" value="ANKYRIN REPEAT-CONTAINING DOMAIN, PGG DOMAIN PROTEIN-RELATED"/>
    <property type="match status" value="1"/>
</dbReference>
<keyword evidence="5" id="KW-1185">Reference proteome</keyword>
<name>A0AAP0CZ69_9ASTR</name>
<feature type="transmembrane region" description="Helical" evidence="2">
    <location>
        <begin position="674"/>
        <end position="697"/>
    </location>
</feature>
<reference evidence="4 5" key="1">
    <citation type="submission" date="2024-04" db="EMBL/GenBank/DDBJ databases">
        <title>The reference genome of an endangered Asteraceae, Deinandra increscens subsp. villosa, native to the Central Coast of California.</title>
        <authorList>
            <person name="Guilliams M."/>
            <person name="Hasenstab-Lehman K."/>
            <person name="Meyer R."/>
            <person name="Mcevoy S."/>
        </authorList>
    </citation>
    <scope>NUCLEOTIDE SEQUENCE [LARGE SCALE GENOMIC DNA]</scope>
    <source>
        <tissue evidence="4">Leaf</tissue>
    </source>
</reference>
<comment type="caution">
    <text evidence="4">The sequence shown here is derived from an EMBL/GenBank/DDBJ whole genome shotgun (WGS) entry which is preliminary data.</text>
</comment>
<feature type="transmembrane region" description="Helical" evidence="2">
    <location>
        <begin position="634"/>
        <end position="654"/>
    </location>
</feature>
<proteinExistence type="predicted"/>
<dbReference type="EMBL" id="JBCNJP010000019">
    <property type="protein sequence ID" value="KAK9062927.1"/>
    <property type="molecule type" value="Genomic_DNA"/>
</dbReference>
<protein>
    <recommendedName>
        <fullName evidence="3">PGG domain-containing protein</fullName>
    </recommendedName>
</protein>
<accession>A0AAP0CZ69</accession>
<feature type="transmembrane region" description="Helical" evidence="2">
    <location>
        <begin position="429"/>
        <end position="452"/>
    </location>
</feature>
<keyword evidence="2" id="KW-0812">Transmembrane</keyword>
<dbReference type="AlphaFoldDB" id="A0AAP0CZ69"/>
<dbReference type="PROSITE" id="PS50088">
    <property type="entry name" value="ANK_REPEAT"/>
    <property type="match status" value="1"/>
</dbReference>
<keyword evidence="1" id="KW-0040">ANK repeat</keyword>
<dbReference type="Pfam" id="PF13962">
    <property type="entry name" value="PGG"/>
    <property type="match status" value="1"/>
</dbReference>
<dbReference type="SUPFAM" id="SSF48403">
    <property type="entry name" value="Ankyrin repeat"/>
    <property type="match status" value="1"/>
</dbReference>
<organism evidence="4 5">
    <name type="scientific">Deinandra increscens subsp. villosa</name>
    <dbReference type="NCBI Taxonomy" id="3103831"/>
    <lineage>
        <taxon>Eukaryota</taxon>
        <taxon>Viridiplantae</taxon>
        <taxon>Streptophyta</taxon>
        <taxon>Embryophyta</taxon>
        <taxon>Tracheophyta</taxon>
        <taxon>Spermatophyta</taxon>
        <taxon>Magnoliopsida</taxon>
        <taxon>eudicotyledons</taxon>
        <taxon>Gunneridae</taxon>
        <taxon>Pentapetalae</taxon>
        <taxon>asterids</taxon>
        <taxon>campanulids</taxon>
        <taxon>Asterales</taxon>
        <taxon>Asteraceae</taxon>
        <taxon>Asteroideae</taxon>
        <taxon>Heliantheae alliance</taxon>
        <taxon>Madieae</taxon>
        <taxon>Madiinae</taxon>
        <taxon>Deinandra</taxon>
    </lineage>
</organism>
<feature type="transmembrane region" description="Helical" evidence="2">
    <location>
        <begin position="749"/>
        <end position="768"/>
    </location>
</feature>
<dbReference type="PROSITE" id="PS50297">
    <property type="entry name" value="ANK_REP_REGION"/>
    <property type="match status" value="1"/>
</dbReference>